<sequence>MTQDVDYALRAGQVACTLQKNDSITGDIEHAQFSKARNVVNARIGARI</sequence>
<name>A0A160TC36_9ZZZZ</name>
<proteinExistence type="predicted"/>
<gene>
    <name evidence="1" type="ORF">MGWOODY_Tha2130</name>
</gene>
<dbReference type="EMBL" id="CZQC01000060">
    <property type="protein sequence ID" value="CUS42015.1"/>
    <property type="molecule type" value="Genomic_DNA"/>
</dbReference>
<dbReference type="AlphaFoldDB" id="A0A160TC36"/>
<reference evidence="1" key="1">
    <citation type="submission" date="2015-10" db="EMBL/GenBank/DDBJ databases">
        <authorList>
            <person name="Gilbert D.G."/>
        </authorList>
    </citation>
    <scope>NUCLEOTIDE SEQUENCE</scope>
</reference>
<accession>A0A160TC36</accession>
<protein>
    <submittedName>
        <fullName evidence="1">Uncharacterized protein</fullName>
    </submittedName>
</protein>
<evidence type="ECO:0000313" key="1">
    <source>
        <dbReference type="EMBL" id="CUS42015.1"/>
    </source>
</evidence>
<organism evidence="1">
    <name type="scientific">hydrothermal vent metagenome</name>
    <dbReference type="NCBI Taxonomy" id="652676"/>
    <lineage>
        <taxon>unclassified sequences</taxon>
        <taxon>metagenomes</taxon>
        <taxon>ecological metagenomes</taxon>
    </lineage>
</organism>